<dbReference type="InterPro" id="IPR029068">
    <property type="entry name" value="Glyas_Bleomycin-R_OHBP_Dase"/>
</dbReference>
<dbReference type="InterPro" id="IPR037523">
    <property type="entry name" value="VOC_core"/>
</dbReference>
<proteinExistence type="predicted"/>
<dbReference type="Gene3D" id="3.10.180.10">
    <property type="entry name" value="2,3-Dihydroxybiphenyl 1,2-Dioxygenase, domain 1"/>
    <property type="match status" value="1"/>
</dbReference>
<gene>
    <name evidence="2" type="ORF">HGA15_19150</name>
</gene>
<comment type="caution">
    <text evidence="2">The sequence shown here is derived from an EMBL/GenBank/DDBJ whole genome shotgun (WGS) entry which is preliminary data.</text>
</comment>
<dbReference type="Proteomes" id="UP000570678">
    <property type="component" value="Unassembled WGS sequence"/>
</dbReference>
<name>A0A846YKQ9_9NOCA</name>
<evidence type="ECO:0000313" key="2">
    <source>
        <dbReference type="EMBL" id="NKY58220.1"/>
    </source>
</evidence>
<dbReference type="AlphaFoldDB" id="A0A846YKQ9"/>
<feature type="domain" description="VOC" evidence="1">
    <location>
        <begin position="4"/>
        <end position="120"/>
    </location>
</feature>
<sequence>MLRGMTTVTFYAQDLEVAKDWYAEFLGTPPYFAVPGYYEFRVGDYEHEFGLIDHAYRPERAAPGPGGAIVYWHVDDLQATYDRLLELGATEYDPITTRGPGFVTASVVDPFGNVLGIMSNVHFLEILGRK</sequence>
<dbReference type="RefSeq" id="WP_062979163.1">
    <property type="nucleotide sequence ID" value="NZ_JAAXOT010000009.1"/>
</dbReference>
<keyword evidence="3" id="KW-1185">Reference proteome</keyword>
<dbReference type="CDD" id="cd06587">
    <property type="entry name" value="VOC"/>
    <property type="match status" value="1"/>
</dbReference>
<dbReference type="SUPFAM" id="SSF54593">
    <property type="entry name" value="Glyoxalase/Bleomycin resistance protein/Dihydroxybiphenyl dioxygenase"/>
    <property type="match status" value="1"/>
</dbReference>
<dbReference type="InterPro" id="IPR004360">
    <property type="entry name" value="Glyas_Fos-R_dOase_dom"/>
</dbReference>
<evidence type="ECO:0000259" key="1">
    <source>
        <dbReference type="PROSITE" id="PS51819"/>
    </source>
</evidence>
<evidence type="ECO:0000313" key="3">
    <source>
        <dbReference type="Proteomes" id="UP000570678"/>
    </source>
</evidence>
<dbReference type="Pfam" id="PF00903">
    <property type="entry name" value="Glyoxalase"/>
    <property type="match status" value="1"/>
</dbReference>
<organism evidence="2 3">
    <name type="scientific">Nocardia flavorosea</name>
    <dbReference type="NCBI Taxonomy" id="53429"/>
    <lineage>
        <taxon>Bacteria</taxon>
        <taxon>Bacillati</taxon>
        <taxon>Actinomycetota</taxon>
        <taxon>Actinomycetes</taxon>
        <taxon>Mycobacteriales</taxon>
        <taxon>Nocardiaceae</taxon>
        <taxon>Nocardia</taxon>
    </lineage>
</organism>
<dbReference type="EMBL" id="JAAXOT010000009">
    <property type="protein sequence ID" value="NKY58220.1"/>
    <property type="molecule type" value="Genomic_DNA"/>
</dbReference>
<protein>
    <submittedName>
        <fullName evidence="2">VOC family protein</fullName>
    </submittedName>
</protein>
<dbReference type="PROSITE" id="PS51819">
    <property type="entry name" value="VOC"/>
    <property type="match status" value="1"/>
</dbReference>
<accession>A0A846YKQ9</accession>
<reference evidence="2 3" key="1">
    <citation type="submission" date="2020-04" db="EMBL/GenBank/DDBJ databases">
        <title>MicrobeNet Type strains.</title>
        <authorList>
            <person name="Nicholson A.C."/>
        </authorList>
    </citation>
    <scope>NUCLEOTIDE SEQUENCE [LARGE SCALE GENOMIC DNA]</scope>
    <source>
        <strain evidence="2 3">JCM 3332</strain>
    </source>
</reference>